<dbReference type="FunFam" id="3.50.30.50:FF:000001">
    <property type="entry name" value="Kynurenine formamidase"/>
    <property type="match status" value="1"/>
</dbReference>
<comment type="catalytic activity">
    <reaction evidence="10">
        <text>N-formyl-L-kynurenine + H2O = L-kynurenine + formate + H(+)</text>
        <dbReference type="Rhea" id="RHEA:13009"/>
        <dbReference type="ChEBI" id="CHEBI:15377"/>
        <dbReference type="ChEBI" id="CHEBI:15378"/>
        <dbReference type="ChEBI" id="CHEBI:15740"/>
        <dbReference type="ChEBI" id="CHEBI:57959"/>
        <dbReference type="ChEBI" id="CHEBI:58629"/>
        <dbReference type="EC" id="3.5.1.9"/>
    </reaction>
</comment>
<comment type="cofactor">
    <cofactor evidence="1">
        <name>Zn(2+)</name>
        <dbReference type="ChEBI" id="CHEBI:29105"/>
    </cofactor>
</comment>
<dbReference type="PANTHER" id="PTHR31118:SF32">
    <property type="entry name" value="KYNURENINE FORMAMIDASE"/>
    <property type="match status" value="1"/>
</dbReference>
<dbReference type="InterPro" id="IPR037175">
    <property type="entry name" value="KFase_sf"/>
</dbReference>
<name>A0A1L3GQI3_9BACT</name>
<evidence type="ECO:0000256" key="7">
    <source>
        <dbReference type="ARBA" id="ARBA00022801"/>
    </source>
</evidence>
<reference evidence="12 13" key="1">
    <citation type="journal article" date="2017" name="Genome Announc.">
        <title>Complete Genome Sequences of Two Acetylene-Fermenting Pelobacter acetylenicus Strains.</title>
        <authorList>
            <person name="Sutton J.M."/>
            <person name="Baesman S.M."/>
            <person name="Fierst J.L."/>
            <person name="Poret-Peterson A.T."/>
            <person name="Oremland R.S."/>
            <person name="Dunlap D.S."/>
            <person name="Akob D.M."/>
        </authorList>
    </citation>
    <scope>NUCLEOTIDE SEQUENCE [LARGE SCALE GENOMIC DNA]</scope>
    <source>
        <strain evidence="12 13">SFB93</strain>
    </source>
</reference>
<comment type="pathway">
    <text evidence="11">Amino-acid degradation; L-tryptophan degradation via kynurenine pathway; L-kynurenine from L-tryptophan: step 2/2.</text>
</comment>
<evidence type="ECO:0000256" key="6">
    <source>
        <dbReference type="ARBA" id="ARBA00022723"/>
    </source>
</evidence>
<dbReference type="Proteomes" id="UP000182517">
    <property type="component" value="Chromosome"/>
</dbReference>
<evidence type="ECO:0000313" key="13">
    <source>
        <dbReference type="Proteomes" id="UP000182517"/>
    </source>
</evidence>
<dbReference type="GO" id="GO:0004061">
    <property type="term" value="F:arylformamidase activity"/>
    <property type="evidence" value="ECO:0007669"/>
    <property type="project" value="UniProtKB-EC"/>
</dbReference>
<evidence type="ECO:0000256" key="11">
    <source>
        <dbReference type="ARBA" id="ARBA00060547"/>
    </source>
</evidence>
<evidence type="ECO:0000256" key="8">
    <source>
        <dbReference type="ARBA" id="ARBA00022833"/>
    </source>
</evidence>
<gene>
    <name evidence="12" type="ORF">A7E78_10215</name>
</gene>
<organism evidence="12 13">
    <name type="scientific">Syntrophotalea acetylenivorans</name>
    <dbReference type="NCBI Taxonomy" id="1842532"/>
    <lineage>
        <taxon>Bacteria</taxon>
        <taxon>Pseudomonadati</taxon>
        <taxon>Thermodesulfobacteriota</taxon>
        <taxon>Desulfuromonadia</taxon>
        <taxon>Desulfuromonadales</taxon>
        <taxon>Syntrophotaleaceae</taxon>
        <taxon>Syntrophotalea</taxon>
    </lineage>
</organism>
<dbReference type="SUPFAM" id="SSF102198">
    <property type="entry name" value="Putative cyclase"/>
    <property type="match status" value="1"/>
</dbReference>
<evidence type="ECO:0000256" key="4">
    <source>
        <dbReference type="ARBA" id="ARBA00012930"/>
    </source>
</evidence>
<dbReference type="EMBL" id="CP015519">
    <property type="protein sequence ID" value="APG28187.1"/>
    <property type="molecule type" value="Genomic_DNA"/>
</dbReference>
<evidence type="ECO:0000256" key="10">
    <source>
        <dbReference type="ARBA" id="ARBA00048496"/>
    </source>
</evidence>
<dbReference type="KEGG" id="pef:A7E78_10215"/>
<dbReference type="EC" id="3.5.1.9" evidence="4"/>
<keyword evidence="13" id="KW-1185">Reference proteome</keyword>
<proteinExistence type="predicted"/>
<protein>
    <recommendedName>
        <fullName evidence="5">Kynurenine formamidase</fullName>
        <ecNumber evidence="4">3.5.1.9</ecNumber>
    </recommendedName>
</protein>
<keyword evidence="9" id="KW-0823">Tryptophan catabolism</keyword>
<dbReference type="RefSeq" id="WP_072284148.1">
    <property type="nucleotide sequence ID" value="NZ_CP015519.1"/>
</dbReference>
<dbReference type="PANTHER" id="PTHR31118">
    <property type="entry name" value="CYCLASE-LIKE PROTEIN 2"/>
    <property type="match status" value="1"/>
</dbReference>
<dbReference type="GO" id="GO:0019441">
    <property type="term" value="P:L-tryptophan catabolic process to kynurenine"/>
    <property type="evidence" value="ECO:0007669"/>
    <property type="project" value="InterPro"/>
</dbReference>
<evidence type="ECO:0000256" key="5">
    <source>
        <dbReference type="ARBA" id="ARBA00014889"/>
    </source>
</evidence>
<evidence type="ECO:0000256" key="3">
    <source>
        <dbReference type="ARBA" id="ARBA00011738"/>
    </source>
</evidence>
<keyword evidence="8" id="KW-0862">Zinc</keyword>
<keyword evidence="6" id="KW-0479">Metal-binding</keyword>
<evidence type="ECO:0000256" key="9">
    <source>
        <dbReference type="ARBA" id="ARBA00023079"/>
    </source>
</evidence>
<dbReference type="AlphaFoldDB" id="A0A1L3GQI3"/>
<keyword evidence="7" id="KW-0378">Hydrolase</keyword>
<evidence type="ECO:0000256" key="2">
    <source>
        <dbReference type="ARBA" id="ARBA00002204"/>
    </source>
</evidence>
<comment type="subunit">
    <text evidence="3">Homodimer.</text>
</comment>
<comment type="function">
    <text evidence="2">Catalyzes the hydrolysis of N-formyl-L-kynurenine to L-kynurenine, the second step in the kynurenine pathway of tryptophan degradation.</text>
</comment>
<dbReference type="GO" id="GO:0046872">
    <property type="term" value="F:metal ion binding"/>
    <property type="evidence" value="ECO:0007669"/>
    <property type="project" value="UniProtKB-KW"/>
</dbReference>
<dbReference type="Gene3D" id="3.50.30.50">
    <property type="entry name" value="Putative cyclase"/>
    <property type="match status" value="1"/>
</dbReference>
<dbReference type="STRING" id="1842532.A7E78_10215"/>
<accession>A0A1L3GQI3</accession>
<sequence length="203" mass="21554">MKIIDISVPLNETLPVFPGDPPLVLAQQGGAFAVSSLSLASHSGTHLDLPGHLGLDGPSVVDLPLEQMIGPCQVWDLSEHRGPIDEALLARRPEPVGPKVLLRTGNSRLWQEKTFCADYQALTADGAAWLISRGVRLIGIDYLSIEAPSGDGTVHRLLLEAGLIILEGLDLRGVSAGSYELICLPLKLASCDGAPCRAVLRSL</sequence>
<evidence type="ECO:0000313" key="12">
    <source>
        <dbReference type="EMBL" id="APG28187.1"/>
    </source>
</evidence>
<evidence type="ECO:0000256" key="1">
    <source>
        <dbReference type="ARBA" id="ARBA00001947"/>
    </source>
</evidence>
<dbReference type="Pfam" id="PF04199">
    <property type="entry name" value="Cyclase"/>
    <property type="match status" value="1"/>
</dbReference>
<dbReference type="InterPro" id="IPR007325">
    <property type="entry name" value="KFase/CYL"/>
</dbReference>
<dbReference type="OrthoDB" id="7067800at2"/>